<comment type="caution">
    <text evidence="1">The sequence shown here is derived from an EMBL/GenBank/DDBJ whole genome shotgun (WGS) entry which is preliminary data.</text>
</comment>
<accession>A0A392W6Y9</accession>
<reference evidence="1 2" key="1">
    <citation type="journal article" date="2018" name="Front. Plant Sci.">
        <title>Red Clover (Trifolium pratense) and Zigzag Clover (T. medium) - A Picture of Genomic Similarities and Differences.</title>
        <authorList>
            <person name="Dluhosova J."/>
            <person name="Istvanek J."/>
            <person name="Nedelnik J."/>
            <person name="Repkova J."/>
        </authorList>
    </citation>
    <scope>NUCLEOTIDE SEQUENCE [LARGE SCALE GENOMIC DNA]</scope>
    <source>
        <strain evidence="2">cv. 10/8</strain>
        <tissue evidence="1">Leaf</tissue>
    </source>
</reference>
<feature type="non-terminal residue" evidence="1">
    <location>
        <position position="50"/>
    </location>
</feature>
<evidence type="ECO:0000313" key="1">
    <source>
        <dbReference type="EMBL" id="MCI94460.1"/>
    </source>
</evidence>
<evidence type="ECO:0000313" key="2">
    <source>
        <dbReference type="Proteomes" id="UP000265520"/>
    </source>
</evidence>
<keyword evidence="2" id="KW-1185">Reference proteome</keyword>
<dbReference type="AlphaFoldDB" id="A0A392W6Y9"/>
<organism evidence="1 2">
    <name type="scientific">Trifolium medium</name>
    <dbReference type="NCBI Taxonomy" id="97028"/>
    <lineage>
        <taxon>Eukaryota</taxon>
        <taxon>Viridiplantae</taxon>
        <taxon>Streptophyta</taxon>
        <taxon>Embryophyta</taxon>
        <taxon>Tracheophyta</taxon>
        <taxon>Spermatophyta</taxon>
        <taxon>Magnoliopsida</taxon>
        <taxon>eudicotyledons</taxon>
        <taxon>Gunneridae</taxon>
        <taxon>Pentapetalae</taxon>
        <taxon>rosids</taxon>
        <taxon>fabids</taxon>
        <taxon>Fabales</taxon>
        <taxon>Fabaceae</taxon>
        <taxon>Papilionoideae</taxon>
        <taxon>50 kb inversion clade</taxon>
        <taxon>NPAAA clade</taxon>
        <taxon>Hologalegina</taxon>
        <taxon>IRL clade</taxon>
        <taxon>Trifolieae</taxon>
        <taxon>Trifolium</taxon>
    </lineage>
</organism>
<sequence length="50" mass="5663">MEKAAESCKFLVAWGARLQLWGARRNLQHQFCCLLSVACATREQGCALHR</sequence>
<name>A0A392W6Y9_9FABA</name>
<dbReference type="EMBL" id="LXQA011356622">
    <property type="protein sequence ID" value="MCI94460.1"/>
    <property type="molecule type" value="Genomic_DNA"/>
</dbReference>
<protein>
    <submittedName>
        <fullName evidence="1">Uncharacterized protein</fullName>
    </submittedName>
</protein>
<proteinExistence type="predicted"/>
<dbReference type="Proteomes" id="UP000265520">
    <property type="component" value="Unassembled WGS sequence"/>
</dbReference>